<keyword evidence="3" id="KW-0443">Lipid metabolism</keyword>
<dbReference type="PANTHER" id="PTHR10272:SF0">
    <property type="entry name" value="PLATELET-ACTIVATING FACTOR ACETYLHYDROLASE"/>
    <property type="match status" value="1"/>
</dbReference>
<dbReference type="RefSeq" id="WP_354551251.1">
    <property type="nucleotide sequence ID" value="NZ_JBEPSD010000002.1"/>
</dbReference>
<evidence type="ECO:0000313" key="6">
    <source>
        <dbReference type="Proteomes" id="UP001549251"/>
    </source>
</evidence>
<evidence type="ECO:0000256" key="3">
    <source>
        <dbReference type="ARBA" id="ARBA00023098"/>
    </source>
</evidence>
<dbReference type="Gene3D" id="3.40.50.1820">
    <property type="entry name" value="alpha/beta hydrolase"/>
    <property type="match status" value="2"/>
</dbReference>
<dbReference type="InterPro" id="IPR016986">
    <property type="entry name" value="UCP031982_abhydr"/>
</dbReference>
<comment type="caution">
    <text evidence="5">The sequence shown here is derived from an EMBL/GenBank/DDBJ whole genome shotgun (WGS) entry which is preliminary data.</text>
</comment>
<evidence type="ECO:0000313" key="5">
    <source>
        <dbReference type="EMBL" id="MET4570380.1"/>
    </source>
</evidence>
<dbReference type="Pfam" id="PF00326">
    <property type="entry name" value="Peptidase_S9"/>
    <property type="match status" value="1"/>
</dbReference>
<dbReference type="EMBL" id="JBEPSD010000002">
    <property type="protein sequence ID" value="MET4570380.1"/>
    <property type="molecule type" value="Genomic_DNA"/>
</dbReference>
<name>A0ABV2Q095_9GAMM</name>
<evidence type="ECO:0000256" key="2">
    <source>
        <dbReference type="ARBA" id="ARBA00022963"/>
    </source>
</evidence>
<organism evidence="5 6">
    <name type="scientific">Rhodanobacter soli</name>
    <dbReference type="NCBI Taxonomy" id="590609"/>
    <lineage>
        <taxon>Bacteria</taxon>
        <taxon>Pseudomonadati</taxon>
        <taxon>Pseudomonadota</taxon>
        <taxon>Gammaproteobacteria</taxon>
        <taxon>Lysobacterales</taxon>
        <taxon>Rhodanobacteraceae</taxon>
        <taxon>Rhodanobacter</taxon>
    </lineage>
</organism>
<keyword evidence="2" id="KW-0442">Lipid degradation</keyword>
<keyword evidence="6" id="KW-1185">Reference proteome</keyword>
<dbReference type="InterPro" id="IPR029058">
    <property type="entry name" value="AB_hydrolase_fold"/>
</dbReference>
<dbReference type="PANTHER" id="PTHR10272">
    <property type="entry name" value="PLATELET-ACTIVATING FACTOR ACETYLHYDROLASE"/>
    <property type="match status" value="1"/>
</dbReference>
<feature type="domain" description="Peptidase S9 prolyl oligopeptidase catalytic" evidence="4">
    <location>
        <begin position="181"/>
        <end position="324"/>
    </location>
</feature>
<dbReference type="GO" id="GO:0016787">
    <property type="term" value="F:hydrolase activity"/>
    <property type="evidence" value="ECO:0007669"/>
    <property type="project" value="UniProtKB-KW"/>
</dbReference>
<dbReference type="Proteomes" id="UP001549251">
    <property type="component" value="Unassembled WGS sequence"/>
</dbReference>
<keyword evidence="1 5" id="KW-0378">Hydrolase</keyword>
<dbReference type="Pfam" id="PF03403">
    <property type="entry name" value="PAF-AH_p_II"/>
    <property type="match status" value="1"/>
</dbReference>
<proteinExistence type="predicted"/>
<dbReference type="PIRSF" id="PIRSF031982">
    <property type="entry name" value="UCP031982_abhydr"/>
    <property type="match status" value="1"/>
</dbReference>
<evidence type="ECO:0000256" key="1">
    <source>
        <dbReference type="ARBA" id="ARBA00022801"/>
    </source>
</evidence>
<accession>A0ABV2Q095</accession>
<evidence type="ECO:0000259" key="4">
    <source>
        <dbReference type="Pfam" id="PF00326"/>
    </source>
</evidence>
<dbReference type="SUPFAM" id="SSF53474">
    <property type="entry name" value="alpha/beta-Hydrolases"/>
    <property type="match status" value="1"/>
</dbReference>
<gene>
    <name evidence="5" type="ORF">ABIE04_002741</name>
</gene>
<sequence length="374" mass="40088">MRHVAMTACRSLQFRLLSWKVDRMTIRSRRALVSRMLILVLFFAPVVAIAQAVTGVGFQAIAIHDPVNGGTTPGYVFYPSAQPSKTTWRGPYELHATPDAPPLAGAKPLVVISHGHGGSDLGHHDLAAYLASHGFVVATLEHPKDNFHDMSGVGTAAVLAGRPIQVKAAISELLHDPHWKTLIDPKRIGVTGFSAGGYAALMVVGAVPRFDLYVGYCERHPQDPDCGLLQKLQSQGTATAALAALQAGVDRWGKPDDPRVKAAFAMAPLSLVFDKAGLAHVDRPVFLYYGQDDRVLLPQENVLHIAPLIKTLAGITMIPKAGHYVFLSPCSPQLAKGAPDICKDPPGVDRVAAHQRINASALAFFRKTLGAATH</sequence>
<protein>
    <submittedName>
        <fullName evidence="5">Dienelactone hydrolase</fullName>
    </submittedName>
</protein>
<reference evidence="5 6" key="1">
    <citation type="submission" date="2024-06" db="EMBL/GenBank/DDBJ databases">
        <title>Sorghum-associated microbial communities from plants grown in Nebraska, USA.</title>
        <authorList>
            <person name="Schachtman D."/>
        </authorList>
    </citation>
    <scope>NUCLEOTIDE SEQUENCE [LARGE SCALE GENOMIC DNA]</scope>
    <source>
        <strain evidence="5 6">1757</strain>
    </source>
</reference>
<dbReference type="InterPro" id="IPR001375">
    <property type="entry name" value="Peptidase_S9_cat"/>
</dbReference>